<organism evidence="1 2">
    <name type="scientific">Brassica cretica</name>
    <name type="common">Mustard</name>
    <dbReference type="NCBI Taxonomy" id="69181"/>
    <lineage>
        <taxon>Eukaryota</taxon>
        <taxon>Viridiplantae</taxon>
        <taxon>Streptophyta</taxon>
        <taxon>Embryophyta</taxon>
        <taxon>Tracheophyta</taxon>
        <taxon>Spermatophyta</taxon>
        <taxon>Magnoliopsida</taxon>
        <taxon>eudicotyledons</taxon>
        <taxon>Gunneridae</taxon>
        <taxon>Pentapetalae</taxon>
        <taxon>rosids</taxon>
        <taxon>malvids</taxon>
        <taxon>Brassicales</taxon>
        <taxon>Brassicaceae</taxon>
        <taxon>Brassiceae</taxon>
        <taxon>Brassica</taxon>
    </lineage>
</organism>
<evidence type="ECO:0000313" key="1">
    <source>
        <dbReference type="EMBL" id="KAF2556617.1"/>
    </source>
</evidence>
<evidence type="ECO:0000313" key="2">
    <source>
        <dbReference type="Proteomes" id="UP000712281"/>
    </source>
</evidence>
<protein>
    <submittedName>
        <fullName evidence="1">Uncharacterized protein</fullName>
    </submittedName>
</protein>
<name>A0A8S9HIQ2_BRACR</name>
<dbReference type="AlphaFoldDB" id="A0A8S9HIQ2"/>
<sequence>MAFSDGLPSYLLVDSMYDPPHIHSSEAGDAASINFLSRSRRAAHNISRIGSAGSTSTTLFIGSGHDLPLISRVPPCLLKHIDAPCSLQHIDRFTICSDHVPPRTDDSYQLQSYVLPRLRAH</sequence>
<dbReference type="Proteomes" id="UP000712281">
    <property type="component" value="Unassembled WGS sequence"/>
</dbReference>
<proteinExistence type="predicted"/>
<reference evidence="1" key="1">
    <citation type="submission" date="2019-12" db="EMBL/GenBank/DDBJ databases">
        <title>Genome sequencing and annotation of Brassica cretica.</title>
        <authorList>
            <person name="Studholme D.J."/>
            <person name="Sarris P.F."/>
        </authorList>
    </citation>
    <scope>NUCLEOTIDE SEQUENCE</scope>
    <source>
        <strain evidence="1">PFS-001/15</strain>
        <tissue evidence="1">Leaf</tissue>
    </source>
</reference>
<gene>
    <name evidence="1" type="ORF">F2Q68_00017037</name>
</gene>
<dbReference type="EMBL" id="QGKW02001940">
    <property type="protein sequence ID" value="KAF2556617.1"/>
    <property type="molecule type" value="Genomic_DNA"/>
</dbReference>
<accession>A0A8S9HIQ2</accession>
<comment type="caution">
    <text evidence="1">The sequence shown here is derived from an EMBL/GenBank/DDBJ whole genome shotgun (WGS) entry which is preliminary data.</text>
</comment>